<dbReference type="InterPro" id="IPR009061">
    <property type="entry name" value="DNA-bd_dom_put_sf"/>
</dbReference>
<dbReference type="InterPro" id="IPR015358">
    <property type="entry name" value="Tscrpt_reg_MerR_DNA-bd"/>
</dbReference>
<gene>
    <name evidence="2" type="ORF">ACFSC3_13295</name>
</gene>
<evidence type="ECO:0000313" key="3">
    <source>
        <dbReference type="Proteomes" id="UP001597283"/>
    </source>
</evidence>
<proteinExistence type="predicted"/>
<keyword evidence="2" id="KW-0238">DNA-binding</keyword>
<keyword evidence="3" id="KW-1185">Reference proteome</keyword>
<dbReference type="Gene3D" id="1.10.1660.10">
    <property type="match status" value="1"/>
</dbReference>
<name>A0ABW4NEX2_9SPHN</name>
<protein>
    <submittedName>
        <fullName evidence="2">MerR family DNA-binding protein</fullName>
    </submittedName>
</protein>
<dbReference type="SUPFAM" id="SSF46955">
    <property type="entry name" value="Putative DNA-binding domain"/>
    <property type="match status" value="1"/>
</dbReference>
<organism evidence="2 3">
    <name type="scientific">Sphingomonas floccifaciens</name>
    <dbReference type="NCBI Taxonomy" id="1844115"/>
    <lineage>
        <taxon>Bacteria</taxon>
        <taxon>Pseudomonadati</taxon>
        <taxon>Pseudomonadota</taxon>
        <taxon>Alphaproteobacteria</taxon>
        <taxon>Sphingomonadales</taxon>
        <taxon>Sphingomonadaceae</taxon>
        <taxon>Sphingomonas</taxon>
    </lineage>
</organism>
<dbReference type="EMBL" id="JBHUFC010000005">
    <property type="protein sequence ID" value="MFD1788542.1"/>
    <property type="molecule type" value="Genomic_DNA"/>
</dbReference>
<dbReference type="GO" id="GO:0003677">
    <property type="term" value="F:DNA binding"/>
    <property type="evidence" value="ECO:0007669"/>
    <property type="project" value="UniProtKB-KW"/>
</dbReference>
<accession>A0ABW4NEX2</accession>
<sequence length="74" mass="8065">MGFSPDHIRELLSLADCSNRSCAGVEKIAREHRTAIERKTADLFALSRELESIIIDRCGHGTVAECGILEALAP</sequence>
<dbReference type="Proteomes" id="UP001597283">
    <property type="component" value="Unassembled WGS sequence"/>
</dbReference>
<dbReference type="RefSeq" id="WP_380940936.1">
    <property type="nucleotide sequence ID" value="NZ_JBHUFC010000005.1"/>
</dbReference>
<feature type="domain" description="Transcription regulator MerR DNA binding" evidence="1">
    <location>
        <begin position="1"/>
        <end position="52"/>
    </location>
</feature>
<evidence type="ECO:0000313" key="2">
    <source>
        <dbReference type="EMBL" id="MFD1788542.1"/>
    </source>
</evidence>
<reference evidence="3" key="1">
    <citation type="journal article" date="2019" name="Int. J. Syst. Evol. Microbiol.">
        <title>The Global Catalogue of Microorganisms (GCM) 10K type strain sequencing project: providing services to taxonomists for standard genome sequencing and annotation.</title>
        <authorList>
            <consortium name="The Broad Institute Genomics Platform"/>
            <consortium name="The Broad Institute Genome Sequencing Center for Infectious Disease"/>
            <person name="Wu L."/>
            <person name="Ma J."/>
        </authorList>
    </citation>
    <scope>NUCLEOTIDE SEQUENCE [LARGE SCALE GENOMIC DNA]</scope>
    <source>
        <strain evidence="3">Q85</strain>
    </source>
</reference>
<evidence type="ECO:0000259" key="1">
    <source>
        <dbReference type="Pfam" id="PF09278"/>
    </source>
</evidence>
<comment type="caution">
    <text evidence="2">The sequence shown here is derived from an EMBL/GenBank/DDBJ whole genome shotgun (WGS) entry which is preliminary data.</text>
</comment>
<dbReference type="Pfam" id="PF09278">
    <property type="entry name" value="MerR-DNA-bind"/>
    <property type="match status" value="1"/>
</dbReference>